<proteinExistence type="predicted"/>
<evidence type="ECO:0000313" key="1">
    <source>
        <dbReference type="EMBL" id="GAA6168154.1"/>
    </source>
</evidence>
<protein>
    <submittedName>
        <fullName evidence="1">Uncharacterized protein</fullName>
    </submittedName>
</protein>
<keyword evidence="2" id="KW-1185">Reference proteome</keyword>
<accession>A0ABQ0A922</accession>
<name>A0ABQ0A922_9GAMM</name>
<gene>
    <name evidence="1" type="ORF">NBRC116591_19650</name>
</gene>
<organism evidence="1 2">
    <name type="scientific">Sessilibacter corallicola</name>
    <dbReference type="NCBI Taxonomy" id="2904075"/>
    <lineage>
        <taxon>Bacteria</taxon>
        <taxon>Pseudomonadati</taxon>
        <taxon>Pseudomonadota</taxon>
        <taxon>Gammaproteobacteria</taxon>
        <taxon>Cellvibrionales</taxon>
        <taxon>Cellvibrionaceae</taxon>
        <taxon>Sessilibacter</taxon>
    </lineage>
</organism>
<dbReference type="EMBL" id="BAABWN010000006">
    <property type="protein sequence ID" value="GAA6168154.1"/>
    <property type="molecule type" value="Genomic_DNA"/>
</dbReference>
<sequence>MGFVTFLLDNYRGLNVDITSELLKDVSPYLASITYHVIKRELELIAVDDPVKMNSKVRVTFPEVTNYSEDIDDLDDDLVDSVIGIHWISSNRICIRTDVREIIISLTAKPYAEMDA</sequence>
<evidence type="ECO:0000313" key="2">
    <source>
        <dbReference type="Proteomes" id="UP001465153"/>
    </source>
</evidence>
<reference evidence="1 2" key="1">
    <citation type="submission" date="2024-04" db="EMBL/GenBank/DDBJ databases">
        <title>Draft genome sequence of Sessilibacter corallicola NBRC 116591.</title>
        <authorList>
            <person name="Miyakawa T."/>
            <person name="Kusuya Y."/>
            <person name="Miura T."/>
        </authorList>
    </citation>
    <scope>NUCLEOTIDE SEQUENCE [LARGE SCALE GENOMIC DNA]</scope>
    <source>
        <strain evidence="1 2">KU-00831-HH</strain>
    </source>
</reference>
<dbReference type="Proteomes" id="UP001465153">
    <property type="component" value="Unassembled WGS sequence"/>
</dbReference>
<comment type="caution">
    <text evidence="1">The sequence shown here is derived from an EMBL/GenBank/DDBJ whole genome shotgun (WGS) entry which is preliminary data.</text>
</comment>